<feature type="compositionally biased region" description="Low complexity" evidence="6">
    <location>
        <begin position="152"/>
        <end position="168"/>
    </location>
</feature>
<dbReference type="InterPro" id="IPR039255">
    <property type="entry name" value="YceD_bac"/>
</dbReference>
<evidence type="ECO:0000256" key="4">
    <source>
        <dbReference type="ARBA" id="ARBA00022517"/>
    </source>
</evidence>
<sequence length="192" mass="20545">MSIALSDHLDPWRAVRYGLAFTGEVALSQLPRLAEIVLAREDAPPARVDYRLRFERDPEGRALVIGHVRSCLRLPCQRCLGAVEIAVDAPLRLALVKTDQLAGELPDDIDPCVVAGDSLDLAALIEDELLLAIPAVPRHGDGLCQPPEPVQARASSRSPERSASASESGLDPSAEKPHPFAVLAGIRGVDKA</sequence>
<dbReference type="STRING" id="765911.Thivi_0013"/>
<comment type="function">
    <text evidence="1">Plays a role in synthesis, processing and/or stability of 23S rRNA.</text>
</comment>
<dbReference type="AlphaFoldDB" id="I3Y537"/>
<dbReference type="GO" id="GO:0042254">
    <property type="term" value="P:ribosome biogenesis"/>
    <property type="evidence" value="ECO:0007669"/>
    <property type="project" value="UniProtKB-KW"/>
</dbReference>
<dbReference type="OrthoDB" id="9786771at2"/>
<dbReference type="HOGENOM" id="CLU_094127_2_0_6"/>
<evidence type="ECO:0000256" key="5">
    <source>
        <dbReference type="ARBA" id="ARBA00031841"/>
    </source>
</evidence>
<feature type="region of interest" description="Disordered" evidence="6">
    <location>
        <begin position="142"/>
        <end position="179"/>
    </location>
</feature>
<evidence type="ECO:0000313" key="7">
    <source>
        <dbReference type="EMBL" id="AFL72105.1"/>
    </source>
</evidence>
<accession>I3Y537</accession>
<dbReference type="EMBL" id="CP003154">
    <property type="protein sequence ID" value="AFL72105.1"/>
    <property type="molecule type" value="Genomic_DNA"/>
</dbReference>
<protein>
    <recommendedName>
        <fullName evidence="3">Large ribosomal RNA subunit accumulation protein YceD</fullName>
    </recommendedName>
    <alternativeName>
        <fullName evidence="5">23S rRNA accumulation protein YceD</fullName>
    </alternativeName>
</protein>
<proteinExistence type="inferred from homology"/>
<comment type="similarity">
    <text evidence="2">Belongs to the DUF177 domain family.</text>
</comment>
<dbReference type="Proteomes" id="UP000006062">
    <property type="component" value="Chromosome"/>
</dbReference>
<dbReference type="PANTHER" id="PTHR38099:SF1">
    <property type="entry name" value="LARGE RIBOSOMAL RNA SUBUNIT ACCUMULATION PROTEIN YCED"/>
    <property type="match status" value="1"/>
</dbReference>
<keyword evidence="4" id="KW-0690">Ribosome biogenesis</keyword>
<dbReference type="GO" id="GO:0005829">
    <property type="term" value="C:cytosol"/>
    <property type="evidence" value="ECO:0007669"/>
    <property type="project" value="TreeGrafter"/>
</dbReference>
<dbReference type="eggNOG" id="COG1399">
    <property type="taxonomic scope" value="Bacteria"/>
</dbReference>
<dbReference type="KEGG" id="tvi:Thivi_0013"/>
<evidence type="ECO:0000256" key="6">
    <source>
        <dbReference type="SAM" id="MobiDB-lite"/>
    </source>
</evidence>
<keyword evidence="8" id="KW-1185">Reference proteome</keyword>
<gene>
    <name evidence="7" type="ordered locus">Thivi_0013</name>
</gene>
<dbReference type="Pfam" id="PF02620">
    <property type="entry name" value="YceD"/>
    <property type="match status" value="1"/>
</dbReference>
<evidence type="ECO:0000256" key="1">
    <source>
        <dbReference type="ARBA" id="ARBA00002868"/>
    </source>
</evidence>
<evidence type="ECO:0000256" key="3">
    <source>
        <dbReference type="ARBA" id="ARBA00015716"/>
    </source>
</evidence>
<evidence type="ECO:0000313" key="8">
    <source>
        <dbReference type="Proteomes" id="UP000006062"/>
    </source>
</evidence>
<reference evidence="7 8" key="1">
    <citation type="submission" date="2012-06" db="EMBL/GenBank/DDBJ databases">
        <title>Complete sequence of Thiocystis violascens DSM 198.</title>
        <authorList>
            <consortium name="US DOE Joint Genome Institute"/>
            <person name="Lucas S."/>
            <person name="Han J."/>
            <person name="Lapidus A."/>
            <person name="Cheng J.-F."/>
            <person name="Goodwin L."/>
            <person name="Pitluck S."/>
            <person name="Peters L."/>
            <person name="Ovchinnikova G."/>
            <person name="Teshima H."/>
            <person name="Detter J.C."/>
            <person name="Han C."/>
            <person name="Tapia R."/>
            <person name="Land M."/>
            <person name="Hauser L."/>
            <person name="Kyrpides N."/>
            <person name="Ivanova N."/>
            <person name="Pagani I."/>
            <person name="Vogl K."/>
            <person name="Liu Z."/>
            <person name="Frigaard N.-U."/>
            <person name="Bryant D."/>
            <person name="Woyke T."/>
        </authorList>
    </citation>
    <scope>NUCLEOTIDE SEQUENCE [LARGE SCALE GENOMIC DNA]</scope>
    <source>
        <strain evidence="8">ATCC 17096 / DSM 198 / 6111</strain>
    </source>
</reference>
<dbReference type="RefSeq" id="WP_014776614.1">
    <property type="nucleotide sequence ID" value="NC_018012.1"/>
</dbReference>
<name>I3Y537_THIV6</name>
<dbReference type="PANTHER" id="PTHR38099">
    <property type="entry name" value="LARGE RIBOSOMAL RNA SUBUNIT ACCUMULATION PROTEIN YCED"/>
    <property type="match status" value="1"/>
</dbReference>
<evidence type="ECO:0000256" key="2">
    <source>
        <dbReference type="ARBA" id="ARBA00010740"/>
    </source>
</evidence>
<dbReference type="InterPro" id="IPR003772">
    <property type="entry name" value="YceD"/>
</dbReference>
<organism evidence="7 8">
    <name type="scientific">Thiocystis violascens (strain ATCC 17096 / DSM 198 / 6111)</name>
    <name type="common">Chromatium violascens</name>
    <dbReference type="NCBI Taxonomy" id="765911"/>
    <lineage>
        <taxon>Bacteria</taxon>
        <taxon>Pseudomonadati</taxon>
        <taxon>Pseudomonadota</taxon>
        <taxon>Gammaproteobacteria</taxon>
        <taxon>Chromatiales</taxon>
        <taxon>Chromatiaceae</taxon>
        <taxon>Thiocystis</taxon>
    </lineage>
</organism>